<reference evidence="5" key="1">
    <citation type="journal article" date="2015" name="BMC Genomics">
        <title>Genomic and transcriptomic analysis of the endophytic fungus Pestalotiopsis fici reveals its lifestyle and high potential for synthesis of natural products.</title>
        <authorList>
            <person name="Wang X."/>
            <person name="Zhang X."/>
            <person name="Liu L."/>
            <person name="Xiang M."/>
            <person name="Wang W."/>
            <person name="Sun X."/>
            <person name="Che Y."/>
            <person name="Guo L."/>
            <person name="Liu G."/>
            <person name="Guo L."/>
            <person name="Wang C."/>
            <person name="Yin W.B."/>
            <person name="Stadler M."/>
            <person name="Zhang X."/>
            <person name="Liu X."/>
        </authorList>
    </citation>
    <scope>NUCLEOTIDE SEQUENCE [LARGE SCALE GENOMIC DNA]</scope>
    <source>
        <strain evidence="5">W106-1 / CGMCC3.15140</strain>
    </source>
</reference>
<dbReference type="SUPFAM" id="SSF51735">
    <property type="entry name" value="NAD(P)-binding Rossmann-fold domains"/>
    <property type="match status" value="1"/>
</dbReference>
<dbReference type="InParanoid" id="W3XMX8"/>
<keyword evidence="5" id="KW-1185">Reference proteome</keyword>
<dbReference type="RefSeq" id="XP_007827939.1">
    <property type="nucleotide sequence ID" value="XM_007829748.1"/>
</dbReference>
<evidence type="ECO:0000256" key="3">
    <source>
        <dbReference type="RuleBase" id="RU000363"/>
    </source>
</evidence>
<keyword evidence="2" id="KW-0560">Oxidoreductase</keyword>
<dbReference type="GO" id="GO:0016491">
    <property type="term" value="F:oxidoreductase activity"/>
    <property type="evidence" value="ECO:0007669"/>
    <property type="project" value="UniProtKB-KW"/>
</dbReference>
<dbReference type="OrthoDB" id="2102561at2759"/>
<dbReference type="Proteomes" id="UP000030651">
    <property type="component" value="Unassembled WGS sequence"/>
</dbReference>
<dbReference type="OMA" id="EVNVWGP"/>
<proteinExistence type="inferred from homology"/>
<dbReference type="PRINTS" id="PR00080">
    <property type="entry name" value="SDRFAMILY"/>
</dbReference>
<dbReference type="PANTHER" id="PTHR44169">
    <property type="entry name" value="NADPH-DEPENDENT 1-ACYLDIHYDROXYACETONE PHOSPHATE REDUCTASE"/>
    <property type="match status" value="1"/>
</dbReference>
<dbReference type="KEGG" id="pfy:PFICI_01167"/>
<organism evidence="4 5">
    <name type="scientific">Pestalotiopsis fici (strain W106-1 / CGMCC3.15140)</name>
    <dbReference type="NCBI Taxonomy" id="1229662"/>
    <lineage>
        <taxon>Eukaryota</taxon>
        <taxon>Fungi</taxon>
        <taxon>Dikarya</taxon>
        <taxon>Ascomycota</taxon>
        <taxon>Pezizomycotina</taxon>
        <taxon>Sordariomycetes</taxon>
        <taxon>Xylariomycetidae</taxon>
        <taxon>Amphisphaeriales</taxon>
        <taxon>Sporocadaceae</taxon>
        <taxon>Pestalotiopsis</taxon>
    </lineage>
</organism>
<dbReference type="eggNOG" id="KOG1209">
    <property type="taxonomic scope" value="Eukaryota"/>
</dbReference>
<dbReference type="Gene3D" id="3.40.50.720">
    <property type="entry name" value="NAD(P)-binding Rossmann-like Domain"/>
    <property type="match status" value="1"/>
</dbReference>
<evidence type="ECO:0000313" key="5">
    <source>
        <dbReference type="Proteomes" id="UP000030651"/>
    </source>
</evidence>
<gene>
    <name evidence="4" type="ORF">PFICI_01167</name>
</gene>
<comment type="similarity">
    <text evidence="1 3">Belongs to the short-chain dehydrogenases/reductases (SDR) family.</text>
</comment>
<evidence type="ECO:0000313" key="4">
    <source>
        <dbReference type="EMBL" id="ETS87339.1"/>
    </source>
</evidence>
<name>W3XMX8_PESFW</name>
<evidence type="ECO:0000256" key="2">
    <source>
        <dbReference type="ARBA" id="ARBA00023002"/>
    </source>
</evidence>
<protein>
    <submittedName>
        <fullName evidence="4">Uncharacterized protein</fullName>
    </submittedName>
</protein>
<dbReference type="InterPro" id="IPR002347">
    <property type="entry name" value="SDR_fam"/>
</dbReference>
<dbReference type="HOGENOM" id="CLU_010194_2_9_1"/>
<dbReference type="InterPro" id="IPR036291">
    <property type="entry name" value="NAD(P)-bd_dom_sf"/>
</dbReference>
<dbReference type="PRINTS" id="PR00081">
    <property type="entry name" value="GDHRDH"/>
</dbReference>
<dbReference type="STRING" id="1229662.W3XMX8"/>
<evidence type="ECO:0000256" key="1">
    <source>
        <dbReference type="ARBA" id="ARBA00006484"/>
    </source>
</evidence>
<dbReference type="AlphaFoldDB" id="W3XMX8"/>
<accession>W3XMX8</accession>
<dbReference type="PANTHER" id="PTHR44169:SF6">
    <property type="entry name" value="NADPH-DEPENDENT 1-ACYLDIHYDROXYACETONE PHOSPHATE REDUCTASE"/>
    <property type="match status" value="1"/>
</dbReference>
<dbReference type="Pfam" id="PF00106">
    <property type="entry name" value="adh_short"/>
    <property type="match status" value="1"/>
</dbReference>
<dbReference type="GeneID" id="19266180"/>
<dbReference type="EMBL" id="KI912109">
    <property type="protein sequence ID" value="ETS87339.1"/>
    <property type="molecule type" value="Genomic_DNA"/>
</dbReference>
<sequence length="268" mass="28995">MATKEPSRTRSVLITGCSDGGIGAALAQCFASHPNLHVYASARSIAKMSELSTIPNITLLALDVTSPESIKIAVTTLQKATGGSLDILVNNAGCGYTMPYLDSDIEVAKALFEVNVWGPMRVTQAVQHMLVQARGTVVTVGSTAESLGLAYQSNVSLLILQFCEYVADQVGIIGVYCGSKAANRTMSETLRVELEPLGVKCLHVTTSFVKTSWFDNVPTFKLPNESYYQPIEKDIKSAAQDHGFQMMPAAEFNKQLLVVDWTNLIERA</sequence>